<organism evidence="2 3">
    <name type="scientific">Plutella xylostella</name>
    <name type="common">Diamondback moth</name>
    <name type="synonym">Plutella maculipennis</name>
    <dbReference type="NCBI Taxonomy" id="51655"/>
    <lineage>
        <taxon>Eukaryota</taxon>
        <taxon>Metazoa</taxon>
        <taxon>Ecdysozoa</taxon>
        <taxon>Arthropoda</taxon>
        <taxon>Hexapoda</taxon>
        <taxon>Insecta</taxon>
        <taxon>Pterygota</taxon>
        <taxon>Neoptera</taxon>
        <taxon>Endopterygota</taxon>
        <taxon>Lepidoptera</taxon>
        <taxon>Glossata</taxon>
        <taxon>Ditrysia</taxon>
        <taxon>Yponomeutoidea</taxon>
        <taxon>Plutellidae</taxon>
        <taxon>Plutella</taxon>
    </lineage>
</organism>
<comment type="caution">
    <text evidence="2">The sequence shown here is derived from an EMBL/GenBank/DDBJ whole genome shotgun (WGS) entry which is preliminary data.</text>
</comment>
<evidence type="ECO:0000313" key="3">
    <source>
        <dbReference type="Proteomes" id="UP000653454"/>
    </source>
</evidence>
<feature type="region of interest" description="Disordered" evidence="1">
    <location>
        <begin position="41"/>
        <end position="78"/>
    </location>
</feature>
<dbReference type="Proteomes" id="UP000653454">
    <property type="component" value="Unassembled WGS sequence"/>
</dbReference>
<reference evidence="2" key="1">
    <citation type="submission" date="2020-11" db="EMBL/GenBank/DDBJ databases">
        <authorList>
            <person name="Whiteford S."/>
        </authorList>
    </citation>
    <scope>NUCLEOTIDE SEQUENCE</scope>
</reference>
<evidence type="ECO:0000256" key="1">
    <source>
        <dbReference type="SAM" id="MobiDB-lite"/>
    </source>
</evidence>
<proteinExistence type="predicted"/>
<dbReference type="AlphaFoldDB" id="A0A8S4G535"/>
<gene>
    <name evidence="2" type="ORF">PLXY2_LOCUS12355</name>
</gene>
<protein>
    <submittedName>
        <fullName evidence="2">(diamondback moth) hypothetical protein</fullName>
    </submittedName>
</protein>
<accession>A0A8S4G535</accession>
<sequence>MSLLGELGGSLTAAPALSVTSILHTVQLLAATLNYTAQSWPPSASVRATRAPGVCETRRGTTQTTPENTRGAGRPAYK</sequence>
<keyword evidence="3" id="KW-1185">Reference proteome</keyword>
<name>A0A8S4G535_PLUXY</name>
<evidence type="ECO:0000313" key="2">
    <source>
        <dbReference type="EMBL" id="CAG9134062.1"/>
    </source>
</evidence>
<dbReference type="EMBL" id="CAJHNJ030000072">
    <property type="protein sequence ID" value="CAG9134062.1"/>
    <property type="molecule type" value="Genomic_DNA"/>
</dbReference>